<evidence type="ECO:0000313" key="2">
    <source>
        <dbReference type="EMBL" id="KAK7361008.1"/>
    </source>
</evidence>
<keyword evidence="1" id="KW-1133">Transmembrane helix</keyword>
<sequence length="93" mass="10461">MVIASAASIVKIQKYVHASSISQPSLSSPLEDQPNHPKFFLDLEPPLGRKSWFFLWVVTSTKTPLICLYVNLLMSVLTILLRPIFELCLASFL</sequence>
<dbReference type="AlphaFoldDB" id="A0AAN9RBU6"/>
<proteinExistence type="predicted"/>
<keyword evidence="3" id="KW-1185">Reference proteome</keyword>
<reference evidence="2 3" key="1">
    <citation type="submission" date="2024-01" db="EMBL/GenBank/DDBJ databases">
        <title>The genomes of 5 underutilized Papilionoideae crops provide insights into root nodulation and disease resistanc.</title>
        <authorList>
            <person name="Jiang F."/>
        </authorList>
    </citation>
    <scope>NUCLEOTIDE SEQUENCE [LARGE SCALE GENOMIC DNA]</scope>
    <source>
        <strain evidence="2">LVBAO_FW01</strain>
        <tissue evidence="2">Leaves</tissue>
    </source>
</reference>
<evidence type="ECO:0000313" key="3">
    <source>
        <dbReference type="Proteomes" id="UP001367508"/>
    </source>
</evidence>
<comment type="caution">
    <text evidence="2">The sequence shown here is derived from an EMBL/GenBank/DDBJ whole genome shotgun (WGS) entry which is preliminary data.</text>
</comment>
<protein>
    <submittedName>
        <fullName evidence="2">Uncharacterized protein</fullName>
    </submittedName>
</protein>
<keyword evidence="1" id="KW-0472">Membrane</keyword>
<feature type="transmembrane region" description="Helical" evidence="1">
    <location>
        <begin position="53"/>
        <end position="81"/>
    </location>
</feature>
<dbReference type="EMBL" id="JAYMYQ010000001">
    <property type="protein sequence ID" value="KAK7361008.1"/>
    <property type="molecule type" value="Genomic_DNA"/>
</dbReference>
<keyword evidence="1" id="KW-0812">Transmembrane</keyword>
<name>A0AAN9RBU6_CANGL</name>
<gene>
    <name evidence="2" type="ORF">VNO77_03031</name>
</gene>
<evidence type="ECO:0000256" key="1">
    <source>
        <dbReference type="SAM" id="Phobius"/>
    </source>
</evidence>
<accession>A0AAN9RBU6</accession>
<organism evidence="2 3">
    <name type="scientific">Canavalia gladiata</name>
    <name type="common">Sword bean</name>
    <name type="synonym">Dolichos gladiatus</name>
    <dbReference type="NCBI Taxonomy" id="3824"/>
    <lineage>
        <taxon>Eukaryota</taxon>
        <taxon>Viridiplantae</taxon>
        <taxon>Streptophyta</taxon>
        <taxon>Embryophyta</taxon>
        <taxon>Tracheophyta</taxon>
        <taxon>Spermatophyta</taxon>
        <taxon>Magnoliopsida</taxon>
        <taxon>eudicotyledons</taxon>
        <taxon>Gunneridae</taxon>
        <taxon>Pentapetalae</taxon>
        <taxon>rosids</taxon>
        <taxon>fabids</taxon>
        <taxon>Fabales</taxon>
        <taxon>Fabaceae</taxon>
        <taxon>Papilionoideae</taxon>
        <taxon>50 kb inversion clade</taxon>
        <taxon>NPAAA clade</taxon>
        <taxon>indigoferoid/millettioid clade</taxon>
        <taxon>Phaseoleae</taxon>
        <taxon>Canavalia</taxon>
    </lineage>
</organism>
<dbReference type="Proteomes" id="UP001367508">
    <property type="component" value="Unassembled WGS sequence"/>
</dbReference>